<dbReference type="InterPro" id="IPR017850">
    <property type="entry name" value="Alkaline_phosphatase_core_sf"/>
</dbReference>
<dbReference type="AlphaFoldDB" id="A0A379C9R6"/>
<dbReference type="PANTHER" id="PTHR47371">
    <property type="entry name" value="LIPOTEICHOIC ACID SYNTHASE"/>
    <property type="match status" value="1"/>
</dbReference>
<organism evidence="8 9">
    <name type="scientific">Phocoenobacter uteri</name>
    <dbReference type="NCBI Taxonomy" id="146806"/>
    <lineage>
        <taxon>Bacteria</taxon>
        <taxon>Pseudomonadati</taxon>
        <taxon>Pseudomonadota</taxon>
        <taxon>Gammaproteobacteria</taxon>
        <taxon>Pasteurellales</taxon>
        <taxon>Pasteurellaceae</taxon>
        <taxon>Phocoenobacter</taxon>
    </lineage>
</organism>
<dbReference type="PANTHER" id="PTHR47371:SF3">
    <property type="entry name" value="PHOSPHOGLYCEROL TRANSFERASE I"/>
    <property type="match status" value="1"/>
</dbReference>
<gene>
    <name evidence="8" type="ORF">NCTC12872_01007</name>
</gene>
<feature type="transmembrane region" description="Helical" evidence="6">
    <location>
        <begin position="7"/>
        <end position="30"/>
    </location>
</feature>
<keyword evidence="4 6" id="KW-1133">Transmembrane helix</keyword>
<dbReference type="Proteomes" id="UP000255417">
    <property type="component" value="Unassembled WGS sequence"/>
</dbReference>
<protein>
    <submittedName>
        <fullName evidence="8">Phosphoglycerol transferase I</fullName>
    </submittedName>
</protein>
<dbReference type="GO" id="GO:0016740">
    <property type="term" value="F:transferase activity"/>
    <property type="evidence" value="ECO:0007669"/>
    <property type="project" value="UniProtKB-KW"/>
</dbReference>
<feature type="domain" description="Sulfatase N-terminal" evidence="7">
    <location>
        <begin position="248"/>
        <end position="512"/>
    </location>
</feature>
<evidence type="ECO:0000256" key="3">
    <source>
        <dbReference type="ARBA" id="ARBA00022692"/>
    </source>
</evidence>
<keyword evidence="2" id="KW-1003">Cell membrane</keyword>
<keyword evidence="8" id="KW-0808">Transferase</keyword>
<dbReference type="InterPro" id="IPR000917">
    <property type="entry name" value="Sulfatase_N"/>
</dbReference>
<keyword evidence="5 6" id="KW-0472">Membrane</keyword>
<sequence length="609" mass="69509">MKLLKNYFTVFFICVFISFLAKLIFAFYGFTDLEASKKLYAVFYGYKFDFAISAMIAFLTLFSDFNKKLLVGFSLFLILSLFCFLIGDIMYFSDASRHISYEIKEALRESKGLFGTALQEYLDLMVIGLVGVVVLGFVAFKLFNYHLNAVTFSKSYIPTKFFLIAVSVFFIRGMFQHIPLDPWHAYRVGDPKLAMISLNGAYNAVFQNIRNQGDIKISPKYSVDNELQSVKSLYSASQTLAIPHLEKPNVVFFFLESWGGAFLKDYGGEYDTTPKFSEILKKSIRPKAMMANGHRTVEGIFSTLTSFQNPLGNSVARTSLQSFEYTSFVDLLKKQHYSSAFFQGSNSGTAAGSLAQNLGFEQSYGRHDIKNRRYEENHWGVHDPDLYNFVFEKVTEMQKPFVIGINGATTHDDVVPESYPKVHFTDDEVFNDRLNTFHLSDEATYDFIQKVEKIYPNTIFVILADHTARVPNDTNFHNYLIPFAIYSPKLEPKYIDEFMSQRDIAPTLTDLVLGDYHKIAPEFSGKSLLRDDNFFADYYHNGILGVVKNKIAIEMIGNQITCFDVSDFNLNKVACPENTAEITNQVKSFTNIQQELLFKGKTKSFSTFR</sequence>
<feature type="transmembrane region" description="Helical" evidence="6">
    <location>
        <begin position="121"/>
        <end position="143"/>
    </location>
</feature>
<evidence type="ECO:0000256" key="6">
    <source>
        <dbReference type="SAM" id="Phobius"/>
    </source>
</evidence>
<evidence type="ECO:0000313" key="9">
    <source>
        <dbReference type="Proteomes" id="UP000255417"/>
    </source>
</evidence>
<evidence type="ECO:0000256" key="1">
    <source>
        <dbReference type="ARBA" id="ARBA00004651"/>
    </source>
</evidence>
<feature type="transmembrane region" description="Helical" evidence="6">
    <location>
        <begin position="155"/>
        <end position="175"/>
    </location>
</feature>
<keyword evidence="9" id="KW-1185">Reference proteome</keyword>
<feature type="transmembrane region" description="Helical" evidence="6">
    <location>
        <begin position="42"/>
        <end position="62"/>
    </location>
</feature>
<comment type="subcellular location">
    <subcellularLocation>
        <location evidence="1">Cell membrane</location>
        <topology evidence="1">Multi-pass membrane protein</topology>
    </subcellularLocation>
</comment>
<dbReference type="GO" id="GO:0005886">
    <property type="term" value="C:plasma membrane"/>
    <property type="evidence" value="ECO:0007669"/>
    <property type="project" value="UniProtKB-SubCell"/>
</dbReference>
<dbReference type="Gene3D" id="3.30.1120.80">
    <property type="match status" value="1"/>
</dbReference>
<dbReference type="InterPro" id="IPR050448">
    <property type="entry name" value="OpgB/LTA_synthase_biosynth"/>
</dbReference>
<evidence type="ECO:0000256" key="5">
    <source>
        <dbReference type="ARBA" id="ARBA00023136"/>
    </source>
</evidence>
<accession>A0A379C9R6</accession>
<feature type="transmembrane region" description="Helical" evidence="6">
    <location>
        <begin position="69"/>
        <end position="92"/>
    </location>
</feature>
<reference evidence="8 9" key="1">
    <citation type="submission" date="2018-06" db="EMBL/GenBank/DDBJ databases">
        <authorList>
            <consortium name="Pathogen Informatics"/>
            <person name="Doyle S."/>
        </authorList>
    </citation>
    <scope>NUCLEOTIDE SEQUENCE [LARGE SCALE GENOMIC DNA]</scope>
    <source>
        <strain evidence="8 9">NCTC12872</strain>
    </source>
</reference>
<dbReference type="CDD" id="cd16015">
    <property type="entry name" value="LTA_synthase"/>
    <property type="match status" value="1"/>
</dbReference>
<evidence type="ECO:0000256" key="2">
    <source>
        <dbReference type="ARBA" id="ARBA00022475"/>
    </source>
</evidence>
<keyword evidence="3 6" id="KW-0812">Transmembrane</keyword>
<dbReference type="SUPFAM" id="SSF53649">
    <property type="entry name" value="Alkaline phosphatase-like"/>
    <property type="match status" value="1"/>
</dbReference>
<dbReference type="Gene3D" id="3.40.720.10">
    <property type="entry name" value="Alkaline Phosphatase, subunit A"/>
    <property type="match status" value="1"/>
</dbReference>
<name>A0A379C9R6_9PAST</name>
<evidence type="ECO:0000313" key="8">
    <source>
        <dbReference type="EMBL" id="SUB59033.1"/>
    </source>
</evidence>
<dbReference type="OrthoDB" id="9760224at2"/>
<dbReference type="EMBL" id="UGTA01000001">
    <property type="protein sequence ID" value="SUB59033.1"/>
    <property type="molecule type" value="Genomic_DNA"/>
</dbReference>
<dbReference type="RefSeq" id="WP_115315529.1">
    <property type="nucleotide sequence ID" value="NZ_LWIF01000001.1"/>
</dbReference>
<proteinExistence type="predicted"/>
<evidence type="ECO:0000259" key="7">
    <source>
        <dbReference type="Pfam" id="PF00884"/>
    </source>
</evidence>
<evidence type="ECO:0000256" key="4">
    <source>
        <dbReference type="ARBA" id="ARBA00022989"/>
    </source>
</evidence>
<dbReference type="Pfam" id="PF00884">
    <property type="entry name" value="Sulfatase"/>
    <property type="match status" value="1"/>
</dbReference>